<feature type="compositionally biased region" description="Low complexity" evidence="1">
    <location>
        <begin position="111"/>
        <end position="126"/>
    </location>
</feature>
<protein>
    <submittedName>
        <fullName evidence="2">Uncharacterized protein</fullName>
    </submittedName>
</protein>
<accession>A0A6A4GQ12</accession>
<proteinExistence type="predicted"/>
<dbReference type="EMBL" id="ML769774">
    <property type="protein sequence ID" value="KAE9387882.1"/>
    <property type="molecule type" value="Genomic_DNA"/>
</dbReference>
<evidence type="ECO:0000313" key="2">
    <source>
        <dbReference type="EMBL" id="KAE9387882.1"/>
    </source>
</evidence>
<organism evidence="2 3">
    <name type="scientific">Gymnopus androsaceus JB14</name>
    <dbReference type="NCBI Taxonomy" id="1447944"/>
    <lineage>
        <taxon>Eukaryota</taxon>
        <taxon>Fungi</taxon>
        <taxon>Dikarya</taxon>
        <taxon>Basidiomycota</taxon>
        <taxon>Agaricomycotina</taxon>
        <taxon>Agaricomycetes</taxon>
        <taxon>Agaricomycetidae</taxon>
        <taxon>Agaricales</taxon>
        <taxon>Marasmiineae</taxon>
        <taxon>Omphalotaceae</taxon>
        <taxon>Gymnopus</taxon>
    </lineage>
</organism>
<feature type="compositionally biased region" description="Polar residues" evidence="1">
    <location>
        <begin position="127"/>
        <end position="142"/>
    </location>
</feature>
<evidence type="ECO:0000256" key="1">
    <source>
        <dbReference type="SAM" id="MobiDB-lite"/>
    </source>
</evidence>
<dbReference type="AlphaFoldDB" id="A0A6A4GQ12"/>
<reference evidence="2" key="1">
    <citation type="journal article" date="2019" name="Environ. Microbiol.">
        <title>Fungal ecological strategies reflected in gene transcription - a case study of two litter decomposers.</title>
        <authorList>
            <person name="Barbi F."/>
            <person name="Kohler A."/>
            <person name="Barry K."/>
            <person name="Baskaran P."/>
            <person name="Daum C."/>
            <person name="Fauchery L."/>
            <person name="Ihrmark K."/>
            <person name="Kuo A."/>
            <person name="LaButti K."/>
            <person name="Lipzen A."/>
            <person name="Morin E."/>
            <person name="Grigoriev I.V."/>
            <person name="Henrissat B."/>
            <person name="Lindahl B."/>
            <person name="Martin F."/>
        </authorList>
    </citation>
    <scope>NUCLEOTIDE SEQUENCE</scope>
    <source>
        <strain evidence="2">JB14</strain>
    </source>
</reference>
<sequence length="158" mass="17076">MKHGKLFDFASYLTTISHTNNPTPFTFQSKSDISTWIRQRVTPEDCAAPEPISTFNESVLETLYTPDQSIPESIFPLDKTASEPMQVESTPKPISNKSAPEPIRVKSTAEPISSINNSVSNPISTPGKSQPISGTTDSTPTITAAPEPIQVESAPETT</sequence>
<feature type="compositionally biased region" description="Polar residues" evidence="1">
    <location>
        <begin position="87"/>
        <end position="98"/>
    </location>
</feature>
<dbReference type="Proteomes" id="UP000799118">
    <property type="component" value="Unassembled WGS sequence"/>
</dbReference>
<evidence type="ECO:0000313" key="3">
    <source>
        <dbReference type="Proteomes" id="UP000799118"/>
    </source>
</evidence>
<name>A0A6A4GQ12_9AGAR</name>
<feature type="region of interest" description="Disordered" evidence="1">
    <location>
        <begin position="71"/>
        <end position="158"/>
    </location>
</feature>
<gene>
    <name evidence="2" type="ORF">BT96DRAFT_1004709</name>
</gene>
<keyword evidence="3" id="KW-1185">Reference proteome</keyword>